<feature type="domain" description="Response regulatory" evidence="6">
    <location>
        <begin position="4"/>
        <end position="118"/>
    </location>
</feature>
<protein>
    <submittedName>
        <fullName evidence="7">Response regulator of zinc sigma-54-dependent two-component system</fullName>
    </submittedName>
</protein>
<evidence type="ECO:0000259" key="6">
    <source>
        <dbReference type="PROSITE" id="PS50110"/>
    </source>
</evidence>
<evidence type="ECO:0000256" key="2">
    <source>
        <dbReference type="ARBA" id="ARBA00022840"/>
    </source>
</evidence>
<keyword evidence="1" id="KW-0547">Nucleotide-binding</keyword>
<dbReference type="PROSITE" id="PS50110">
    <property type="entry name" value="RESPONSE_REGULATORY"/>
    <property type="match status" value="1"/>
</dbReference>
<dbReference type="SMART" id="SM00448">
    <property type="entry name" value="REC"/>
    <property type="match status" value="1"/>
</dbReference>
<dbReference type="InterPro" id="IPR011006">
    <property type="entry name" value="CheY-like_superfamily"/>
</dbReference>
<dbReference type="Pfam" id="PF00072">
    <property type="entry name" value="Response_reg"/>
    <property type="match status" value="1"/>
</dbReference>
<reference evidence="7" key="1">
    <citation type="submission" date="2018-06" db="EMBL/GenBank/DDBJ databases">
        <authorList>
            <person name="Zhirakovskaya E."/>
        </authorList>
    </citation>
    <scope>NUCLEOTIDE SEQUENCE</scope>
</reference>
<dbReference type="PANTHER" id="PTHR32071">
    <property type="entry name" value="TRANSCRIPTIONAL REGULATORY PROTEIN"/>
    <property type="match status" value="1"/>
</dbReference>
<dbReference type="Pfam" id="PF00158">
    <property type="entry name" value="Sigma54_activat"/>
    <property type="match status" value="1"/>
</dbReference>
<organism evidence="7">
    <name type="scientific">hydrothermal vent metagenome</name>
    <dbReference type="NCBI Taxonomy" id="652676"/>
    <lineage>
        <taxon>unclassified sequences</taxon>
        <taxon>metagenomes</taxon>
        <taxon>ecological metagenomes</taxon>
    </lineage>
</organism>
<dbReference type="GO" id="GO:0043565">
    <property type="term" value="F:sequence-specific DNA binding"/>
    <property type="evidence" value="ECO:0007669"/>
    <property type="project" value="InterPro"/>
</dbReference>
<dbReference type="InterPro" id="IPR025662">
    <property type="entry name" value="Sigma_54_int_dom_ATP-bd_1"/>
</dbReference>
<evidence type="ECO:0000256" key="1">
    <source>
        <dbReference type="ARBA" id="ARBA00022741"/>
    </source>
</evidence>
<dbReference type="InterPro" id="IPR002078">
    <property type="entry name" value="Sigma_54_int"/>
</dbReference>
<dbReference type="Pfam" id="PF25601">
    <property type="entry name" value="AAA_lid_14"/>
    <property type="match status" value="1"/>
</dbReference>
<dbReference type="PROSITE" id="PS00675">
    <property type="entry name" value="SIGMA54_INTERACT_1"/>
    <property type="match status" value="1"/>
</dbReference>
<keyword evidence="3" id="KW-0805">Transcription regulation</keyword>
<keyword evidence="2" id="KW-0067">ATP-binding</keyword>
<dbReference type="CDD" id="cd00009">
    <property type="entry name" value="AAA"/>
    <property type="match status" value="1"/>
</dbReference>
<dbReference type="SMART" id="SM00382">
    <property type="entry name" value="AAA"/>
    <property type="match status" value="1"/>
</dbReference>
<dbReference type="InterPro" id="IPR058031">
    <property type="entry name" value="AAA_lid_NorR"/>
</dbReference>
<evidence type="ECO:0000259" key="5">
    <source>
        <dbReference type="PROSITE" id="PS50045"/>
    </source>
</evidence>
<dbReference type="Pfam" id="PF02954">
    <property type="entry name" value="HTH_8"/>
    <property type="match status" value="1"/>
</dbReference>
<dbReference type="FunFam" id="3.40.50.300:FF:000006">
    <property type="entry name" value="DNA-binding transcriptional regulator NtrC"/>
    <property type="match status" value="1"/>
</dbReference>
<dbReference type="GO" id="GO:0005524">
    <property type="term" value="F:ATP binding"/>
    <property type="evidence" value="ECO:0007669"/>
    <property type="project" value="UniProtKB-KW"/>
</dbReference>
<dbReference type="GO" id="GO:0000160">
    <property type="term" value="P:phosphorelay signal transduction system"/>
    <property type="evidence" value="ECO:0007669"/>
    <property type="project" value="InterPro"/>
</dbReference>
<gene>
    <name evidence="7" type="ORF">MNBD_DELTA01-1710</name>
</gene>
<keyword evidence="4" id="KW-0804">Transcription</keyword>
<dbReference type="InterPro" id="IPR027417">
    <property type="entry name" value="P-loop_NTPase"/>
</dbReference>
<dbReference type="Gene3D" id="3.40.50.2300">
    <property type="match status" value="1"/>
</dbReference>
<dbReference type="SUPFAM" id="SSF46689">
    <property type="entry name" value="Homeodomain-like"/>
    <property type="match status" value="1"/>
</dbReference>
<evidence type="ECO:0000313" key="7">
    <source>
        <dbReference type="EMBL" id="VAV85199.1"/>
    </source>
</evidence>
<dbReference type="InterPro" id="IPR001789">
    <property type="entry name" value="Sig_transdc_resp-reg_receiver"/>
</dbReference>
<dbReference type="PRINTS" id="PR01590">
    <property type="entry name" value="HTHFIS"/>
</dbReference>
<evidence type="ECO:0000256" key="3">
    <source>
        <dbReference type="ARBA" id="ARBA00023015"/>
    </source>
</evidence>
<dbReference type="Gene3D" id="1.10.8.60">
    <property type="match status" value="1"/>
</dbReference>
<dbReference type="Gene3D" id="1.10.10.60">
    <property type="entry name" value="Homeodomain-like"/>
    <property type="match status" value="1"/>
</dbReference>
<dbReference type="SUPFAM" id="SSF52172">
    <property type="entry name" value="CheY-like"/>
    <property type="match status" value="1"/>
</dbReference>
<feature type="domain" description="Sigma-54 factor interaction" evidence="5">
    <location>
        <begin position="142"/>
        <end position="371"/>
    </location>
</feature>
<dbReference type="Gene3D" id="3.40.50.300">
    <property type="entry name" value="P-loop containing nucleotide triphosphate hydrolases"/>
    <property type="match status" value="1"/>
</dbReference>
<dbReference type="EMBL" id="UOEA01000083">
    <property type="protein sequence ID" value="VAV85199.1"/>
    <property type="molecule type" value="Genomic_DNA"/>
</dbReference>
<name>A0A3B0QYL7_9ZZZZ</name>
<dbReference type="InterPro" id="IPR003593">
    <property type="entry name" value="AAA+_ATPase"/>
</dbReference>
<dbReference type="AlphaFoldDB" id="A0A3B0QYL7"/>
<dbReference type="SUPFAM" id="SSF52540">
    <property type="entry name" value="P-loop containing nucleoside triphosphate hydrolases"/>
    <property type="match status" value="1"/>
</dbReference>
<dbReference type="PANTHER" id="PTHR32071:SF57">
    <property type="entry name" value="C4-DICARBOXYLATE TRANSPORT TRANSCRIPTIONAL REGULATORY PROTEIN DCTD"/>
    <property type="match status" value="1"/>
</dbReference>
<dbReference type="InterPro" id="IPR002197">
    <property type="entry name" value="HTH_Fis"/>
</dbReference>
<dbReference type="PROSITE" id="PS50045">
    <property type="entry name" value="SIGMA54_INTERACT_4"/>
    <property type="match status" value="1"/>
</dbReference>
<proteinExistence type="predicted"/>
<dbReference type="GO" id="GO:0006355">
    <property type="term" value="P:regulation of DNA-templated transcription"/>
    <property type="evidence" value="ECO:0007669"/>
    <property type="project" value="InterPro"/>
</dbReference>
<dbReference type="InterPro" id="IPR009057">
    <property type="entry name" value="Homeodomain-like_sf"/>
</dbReference>
<accession>A0A3B0QYL7</accession>
<sequence>MEYKVLIVEDEDSARICLSDMLKLENYDVSSVANGTQAIEFIETSTPHIILTDLKLPDMSGIEVITRVKKALPNTICMVITGYASVESAVDAMKAGAFSYLKKPFRREELLIALAKAKEVLAIQSENASLRQRLQNQREQFILGVSPGINKVREIIKKVADTDSTILILGESGTGKELVAKELHRQSSRYSKPFIPINCGAIPEDLLESELFGYEKGAFTGAISTRIGRFEAANRGTVFLDEIGDMSMGLQVKILRVLQEREFERIGGNSTIKVDIRVLAATNQDLEKAVEEKRFREDLFYRLNVIPISLPPLRTRGEDIALLCRYFLDALSTRKNKVISSIAPDAMEALNEYAWPGNVREMVNIMERLIVLNETGTITLDDLPSIIVKNKAELSLAPSVELPSDGLDFNVAVDDFERRLIKSALTRADGVKKKAADYLNLNRTTLIEKMKRKGLLG</sequence>
<evidence type="ECO:0000256" key="4">
    <source>
        <dbReference type="ARBA" id="ARBA00023163"/>
    </source>
</evidence>